<protein>
    <submittedName>
        <fullName evidence="1">Magnesium chelatase</fullName>
    </submittedName>
</protein>
<evidence type="ECO:0000313" key="2">
    <source>
        <dbReference type="Proteomes" id="UP000230706"/>
    </source>
</evidence>
<gene>
    <name evidence="1" type="ORF">COU13_01155</name>
</gene>
<evidence type="ECO:0000313" key="1">
    <source>
        <dbReference type="EMBL" id="PIR86393.1"/>
    </source>
</evidence>
<dbReference type="Pfam" id="PF13541">
    <property type="entry name" value="ChlI"/>
    <property type="match status" value="1"/>
</dbReference>
<feature type="non-terminal residue" evidence="1">
    <location>
        <position position="51"/>
    </location>
</feature>
<comment type="caution">
    <text evidence="1">The sequence shown here is derived from an EMBL/GenBank/DDBJ whole genome shotgun (WGS) entry which is preliminary data.</text>
</comment>
<dbReference type="EMBL" id="PFBF01000025">
    <property type="protein sequence ID" value="PIR86393.1"/>
    <property type="molecule type" value="Genomic_DNA"/>
</dbReference>
<dbReference type="AlphaFoldDB" id="A0A2H0UJ16"/>
<reference evidence="2" key="1">
    <citation type="submission" date="2017-09" db="EMBL/GenBank/DDBJ databases">
        <title>Depth-based differentiation of microbial function through sediment-hosted aquifers and enrichment of novel symbionts in the deep terrestrial subsurface.</title>
        <authorList>
            <person name="Probst A.J."/>
            <person name="Ladd B."/>
            <person name="Jarett J.K."/>
            <person name="Geller-Mcgrath D.E."/>
            <person name="Sieber C.M.K."/>
            <person name="Emerson J.B."/>
            <person name="Anantharaman K."/>
            <person name="Thomas B.C."/>
            <person name="Malmstrom R."/>
            <person name="Stieglmeier M."/>
            <person name="Klingl A."/>
            <person name="Woyke T."/>
            <person name="Ryan C.M."/>
            <person name="Banfield J.F."/>
        </authorList>
    </citation>
    <scope>NUCLEOTIDE SEQUENCE [LARGE SCALE GENOMIC DNA]</scope>
</reference>
<organism evidence="1 2">
    <name type="scientific">Candidatus Kaiserbacteria bacterium CG10_big_fil_rev_8_21_14_0_10_43_70</name>
    <dbReference type="NCBI Taxonomy" id="1974605"/>
    <lineage>
        <taxon>Bacteria</taxon>
        <taxon>Candidatus Kaiseribacteriota</taxon>
    </lineage>
</organism>
<accession>A0A2H0UJ16</accession>
<sequence length="51" mass="5367">MSFARVFGAQAAIPSAHTVVVEADVTRGLHSFSIVGLPDKAVEEARDRVAS</sequence>
<name>A0A2H0UJ16_9BACT</name>
<proteinExistence type="predicted"/>
<dbReference type="Proteomes" id="UP000230706">
    <property type="component" value="Unassembled WGS sequence"/>
</dbReference>